<dbReference type="AlphaFoldDB" id="W4FKS4"/>
<feature type="compositionally biased region" description="Basic residues" evidence="1">
    <location>
        <begin position="36"/>
        <end position="45"/>
    </location>
</feature>
<accession>W4FKS4</accession>
<name>W4FKS4_APHAT</name>
<dbReference type="VEuPathDB" id="FungiDB:H257_16416"/>
<dbReference type="EMBL" id="KI913199">
    <property type="protein sequence ID" value="ETV67328.1"/>
    <property type="molecule type" value="Genomic_DNA"/>
</dbReference>
<proteinExistence type="predicted"/>
<feature type="compositionally biased region" description="Polar residues" evidence="1">
    <location>
        <begin position="11"/>
        <end position="35"/>
    </location>
</feature>
<protein>
    <submittedName>
        <fullName evidence="2">Uncharacterized protein</fullName>
    </submittedName>
</protein>
<evidence type="ECO:0000256" key="1">
    <source>
        <dbReference type="SAM" id="MobiDB-lite"/>
    </source>
</evidence>
<reference evidence="2" key="1">
    <citation type="submission" date="2013-12" db="EMBL/GenBank/DDBJ databases">
        <title>The Genome Sequence of Aphanomyces astaci APO3.</title>
        <authorList>
            <consortium name="The Broad Institute Genomics Platform"/>
            <person name="Russ C."/>
            <person name="Tyler B."/>
            <person name="van West P."/>
            <person name="Dieguez-Uribeondo J."/>
            <person name="Young S.K."/>
            <person name="Zeng Q."/>
            <person name="Gargeya S."/>
            <person name="Fitzgerald M."/>
            <person name="Abouelleil A."/>
            <person name="Alvarado L."/>
            <person name="Chapman S.B."/>
            <person name="Gainer-Dewar J."/>
            <person name="Goldberg J."/>
            <person name="Griggs A."/>
            <person name="Gujja S."/>
            <person name="Hansen M."/>
            <person name="Howarth C."/>
            <person name="Imamovic A."/>
            <person name="Ireland A."/>
            <person name="Larimer J."/>
            <person name="McCowan C."/>
            <person name="Murphy C."/>
            <person name="Pearson M."/>
            <person name="Poon T.W."/>
            <person name="Priest M."/>
            <person name="Roberts A."/>
            <person name="Saif S."/>
            <person name="Shea T."/>
            <person name="Sykes S."/>
            <person name="Wortman J."/>
            <person name="Nusbaum C."/>
            <person name="Birren B."/>
        </authorList>
    </citation>
    <scope>NUCLEOTIDE SEQUENCE [LARGE SCALE GENOMIC DNA]</scope>
    <source>
        <strain evidence="2">APO3</strain>
    </source>
</reference>
<dbReference type="RefSeq" id="XP_009843143.1">
    <property type="nucleotide sequence ID" value="XM_009844841.1"/>
</dbReference>
<sequence>MTVHSLASVATPRSPTTTEHSSSNENNVPQMNPQQRTRRGKRKGGTPKSTRPNIRKTTLLQPGTLVQVVSPRQMHHDFAWLQSVNPDGSYNVSYVVGGTDRHVAPASVIVSPDVLGARTMRRNHSI</sequence>
<dbReference type="GeneID" id="20818412"/>
<evidence type="ECO:0000313" key="2">
    <source>
        <dbReference type="EMBL" id="ETV67328.1"/>
    </source>
</evidence>
<gene>
    <name evidence="2" type="ORF">H257_16416</name>
</gene>
<organism evidence="2">
    <name type="scientific">Aphanomyces astaci</name>
    <name type="common">Crayfish plague agent</name>
    <dbReference type="NCBI Taxonomy" id="112090"/>
    <lineage>
        <taxon>Eukaryota</taxon>
        <taxon>Sar</taxon>
        <taxon>Stramenopiles</taxon>
        <taxon>Oomycota</taxon>
        <taxon>Saprolegniomycetes</taxon>
        <taxon>Saprolegniales</taxon>
        <taxon>Verrucalvaceae</taxon>
        <taxon>Aphanomyces</taxon>
    </lineage>
</organism>
<feature type="region of interest" description="Disordered" evidence="1">
    <location>
        <begin position="1"/>
        <end position="58"/>
    </location>
</feature>